<dbReference type="AlphaFoldDB" id="A0A1S0TER3"/>
<feature type="non-terminal residue" evidence="1">
    <location>
        <position position="1"/>
    </location>
</feature>
<proteinExistence type="predicted"/>
<dbReference type="EMBL" id="JH715968">
    <property type="protein sequence ID" value="EFO12456.2"/>
    <property type="molecule type" value="Genomic_DNA"/>
</dbReference>
<dbReference type="CTD" id="9953573"/>
<gene>
    <name evidence="1" type="ORF">LOAG_16077</name>
</gene>
<dbReference type="KEGG" id="loa:LOAG_16077"/>
<dbReference type="RefSeq" id="XP_003151613.2">
    <property type="nucleotide sequence ID" value="XM_003151565.2"/>
</dbReference>
<reference evidence="1" key="1">
    <citation type="submission" date="2012-04" db="EMBL/GenBank/DDBJ databases">
        <title>The Genome Sequence of Loa loa.</title>
        <authorList>
            <consortium name="The Broad Institute Genome Sequencing Platform"/>
            <consortium name="Broad Institute Genome Sequencing Center for Infectious Disease"/>
            <person name="Nutman T.B."/>
            <person name="Fink D.L."/>
            <person name="Russ C."/>
            <person name="Young S."/>
            <person name="Zeng Q."/>
            <person name="Gargeya S."/>
            <person name="Alvarado L."/>
            <person name="Berlin A."/>
            <person name="Chapman S.B."/>
            <person name="Chen Z."/>
            <person name="Freedman E."/>
            <person name="Gellesch M."/>
            <person name="Goldberg J."/>
            <person name="Griggs A."/>
            <person name="Gujja S."/>
            <person name="Heilman E.R."/>
            <person name="Heiman D."/>
            <person name="Howarth C."/>
            <person name="Mehta T."/>
            <person name="Neiman D."/>
            <person name="Pearson M."/>
            <person name="Roberts A."/>
            <person name="Saif S."/>
            <person name="Shea T."/>
            <person name="Shenoy N."/>
            <person name="Sisk P."/>
            <person name="Stolte C."/>
            <person name="Sykes S."/>
            <person name="White J."/>
            <person name="Yandava C."/>
            <person name="Haas B."/>
            <person name="Henn M.R."/>
            <person name="Nusbaum C."/>
            <person name="Birren B."/>
        </authorList>
    </citation>
    <scope>NUCLEOTIDE SEQUENCE [LARGE SCALE GENOMIC DNA]</scope>
</reference>
<dbReference type="GeneID" id="9953573"/>
<dbReference type="InParanoid" id="A0A1S0TER3"/>
<evidence type="ECO:0000313" key="1">
    <source>
        <dbReference type="EMBL" id="EFO12456.2"/>
    </source>
</evidence>
<sequence length="52" mass="5866">LVHIDANVHMILPVVIVKHSHLMMILVPYHLVTTMPNVIHIVINSTHVNVVL</sequence>
<protein>
    <submittedName>
        <fullName evidence="1">Uncharacterized protein</fullName>
    </submittedName>
</protein>
<accession>A0A1S0TER3</accession>
<feature type="non-terminal residue" evidence="1">
    <location>
        <position position="52"/>
    </location>
</feature>
<organism evidence="1">
    <name type="scientific">Loa loa</name>
    <name type="common">Eye worm</name>
    <name type="synonym">Filaria loa</name>
    <dbReference type="NCBI Taxonomy" id="7209"/>
    <lineage>
        <taxon>Eukaryota</taxon>
        <taxon>Metazoa</taxon>
        <taxon>Ecdysozoa</taxon>
        <taxon>Nematoda</taxon>
        <taxon>Chromadorea</taxon>
        <taxon>Rhabditida</taxon>
        <taxon>Spirurina</taxon>
        <taxon>Spiruromorpha</taxon>
        <taxon>Filarioidea</taxon>
        <taxon>Onchocercidae</taxon>
        <taxon>Loa</taxon>
    </lineage>
</organism>
<name>A0A1S0TER3_LOALO</name>